<sequence>MAEKIDIDISEIEDFGTDLMDILQTIEEACKEAQKIGNLNFYKEGQAKNAVSKLKDIPQKYASVAEHYGRLLQITALTWQQMSEADKNISNGIQAAQK</sequence>
<dbReference type="AlphaFoldDB" id="A0A200J0R9"/>
<protein>
    <recommendedName>
        <fullName evidence="4">LXG domain-containing protein</fullName>
    </recommendedName>
</protein>
<reference evidence="2" key="3">
    <citation type="submission" date="2024-03" db="EMBL/GenBank/DDBJ databases">
        <title>The Genome Sequence of Enterococcus sp. DIV0238c.</title>
        <authorList>
            <consortium name="The Broad Institute Genomics Platform"/>
            <consortium name="The Broad Institute Microbial Omics Core"/>
            <consortium name="The Broad Institute Genomic Center for Infectious Diseases"/>
            <person name="Earl A."/>
            <person name="Manson A."/>
            <person name="Gilmore M."/>
            <person name="Schwartman J."/>
            <person name="Shea T."/>
            <person name="Abouelleil A."/>
            <person name="Cao P."/>
            <person name="Chapman S."/>
            <person name="Cusick C."/>
            <person name="Young S."/>
            <person name="Neafsey D."/>
            <person name="Nusbaum C."/>
            <person name="Birren B."/>
        </authorList>
    </citation>
    <scope>NUCLEOTIDE SEQUENCE</scope>
    <source>
        <strain evidence="2">9D6_DIV0238</strain>
    </source>
</reference>
<reference evidence="2" key="2">
    <citation type="submission" date="2017-05" db="EMBL/GenBank/DDBJ databases">
        <authorList>
            <consortium name="The Broad Institute Genomics Platform"/>
            <consortium name="The Broad Institute Genomic Center for Infectious Diseases"/>
            <person name="Earl A."/>
            <person name="Manson A."/>
            <person name="Schwartman J."/>
            <person name="Gilmore M."/>
            <person name="Abouelleil A."/>
            <person name="Cao P."/>
            <person name="Chapman S."/>
            <person name="Cusick C."/>
            <person name="Shea T."/>
            <person name="Young S."/>
            <person name="Neafsey D."/>
            <person name="Nusbaum C."/>
            <person name="Birren B."/>
        </authorList>
    </citation>
    <scope>NUCLEOTIDE SEQUENCE</scope>
    <source>
        <strain evidence="2">9D6_DIV0238</strain>
    </source>
</reference>
<evidence type="ECO:0000313" key="2">
    <source>
        <dbReference type="EMBL" id="WYJ94307.1"/>
    </source>
</evidence>
<evidence type="ECO:0000313" key="1">
    <source>
        <dbReference type="EMBL" id="OUZ30217.1"/>
    </source>
</evidence>
<reference evidence="1" key="1">
    <citation type="submission" date="2017-05" db="EMBL/GenBank/DDBJ databases">
        <title>The Genome Sequence of Enterococcus sp. 9D6_DIV0238.</title>
        <authorList>
            <consortium name="The Broad Institute Genomics Platform"/>
            <consortium name="The Broad Institute Genomic Center for Infectious Diseases"/>
            <person name="Earl A."/>
            <person name="Manson A."/>
            <person name="Schwartman J."/>
            <person name="Gilmore M."/>
            <person name="Abouelleil A."/>
            <person name="Cao P."/>
            <person name="Chapman S."/>
            <person name="Cusick C."/>
            <person name="Shea T."/>
            <person name="Young S."/>
            <person name="Neafsey D."/>
            <person name="Nusbaum C."/>
            <person name="Birren B."/>
        </authorList>
    </citation>
    <scope>NUCLEOTIDE SEQUENCE [LARGE SCALE GENOMIC DNA]</scope>
    <source>
        <strain evidence="1">9D6_DIV0238</strain>
    </source>
</reference>
<dbReference type="Proteomes" id="UP000196151">
    <property type="component" value="Chromosome"/>
</dbReference>
<dbReference type="EMBL" id="NIBQ01000003">
    <property type="protein sequence ID" value="OUZ30217.1"/>
    <property type="molecule type" value="Genomic_DNA"/>
</dbReference>
<evidence type="ECO:0008006" key="4">
    <source>
        <dbReference type="Google" id="ProtNLM"/>
    </source>
</evidence>
<evidence type="ECO:0000313" key="3">
    <source>
        <dbReference type="Proteomes" id="UP000196151"/>
    </source>
</evidence>
<dbReference type="EMBL" id="CP147246">
    <property type="protein sequence ID" value="WYJ94307.1"/>
    <property type="molecule type" value="Genomic_DNA"/>
</dbReference>
<name>A0A200J0R9_9ENTE</name>
<organism evidence="1">
    <name type="scientific">Candidatus Enterococcus dunnyi</name>
    <dbReference type="NCBI Taxonomy" id="1834192"/>
    <lineage>
        <taxon>Bacteria</taxon>
        <taxon>Bacillati</taxon>
        <taxon>Bacillota</taxon>
        <taxon>Bacilli</taxon>
        <taxon>Lactobacillales</taxon>
        <taxon>Enterococcaceae</taxon>
        <taxon>Enterococcus</taxon>
    </lineage>
</organism>
<gene>
    <name evidence="2" type="ORF">A5889_001820</name>
    <name evidence="1" type="ORF">A5889_002505</name>
</gene>
<dbReference type="RefSeq" id="WP_087641609.1">
    <property type="nucleotide sequence ID" value="NZ_CP147246.1"/>
</dbReference>
<accession>A0A200J0R9</accession>
<proteinExistence type="predicted"/>
<dbReference type="OrthoDB" id="2365984at2"/>
<keyword evidence="3" id="KW-1185">Reference proteome</keyword>